<feature type="transmembrane region" description="Helical" evidence="7">
    <location>
        <begin position="239"/>
        <end position="258"/>
    </location>
</feature>
<evidence type="ECO:0000313" key="10">
    <source>
        <dbReference type="Proteomes" id="UP000095463"/>
    </source>
</evidence>
<feature type="transmembrane region" description="Helical" evidence="7">
    <location>
        <begin position="171"/>
        <end position="191"/>
    </location>
</feature>
<feature type="transmembrane region" description="Helical" evidence="7">
    <location>
        <begin position="72"/>
        <end position="101"/>
    </location>
</feature>
<dbReference type="AlphaFoldDB" id="A0A1E5XQ85"/>
<comment type="subcellular location">
    <subcellularLocation>
        <location evidence="1 7">Cell membrane</location>
        <topology evidence="1 7">Multi-pass membrane protein</topology>
    </subcellularLocation>
</comment>
<feature type="transmembrane region" description="Helical" evidence="7">
    <location>
        <begin position="15"/>
        <end position="36"/>
    </location>
</feature>
<dbReference type="PANTHER" id="PTHR43005">
    <property type="entry name" value="BLR7065 PROTEIN"/>
    <property type="match status" value="1"/>
</dbReference>
<dbReference type="Pfam" id="PF00528">
    <property type="entry name" value="BPD_transp_1"/>
    <property type="match status" value="1"/>
</dbReference>
<dbReference type="CDD" id="cd06261">
    <property type="entry name" value="TM_PBP2"/>
    <property type="match status" value="1"/>
</dbReference>
<organism evidence="9 10">
    <name type="scientific">Devosia insulae DS-56</name>
    <dbReference type="NCBI Taxonomy" id="1116389"/>
    <lineage>
        <taxon>Bacteria</taxon>
        <taxon>Pseudomonadati</taxon>
        <taxon>Pseudomonadota</taxon>
        <taxon>Alphaproteobacteria</taxon>
        <taxon>Hyphomicrobiales</taxon>
        <taxon>Devosiaceae</taxon>
        <taxon>Devosia</taxon>
    </lineage>
</organism>
<sequence>MFGIDLASPRHARKLGYLLLLPAVLLILGILVYPMLLAIEISFHDVKFATLSFGASDYTLKNYVKLFTSSDFWNAIGVSAKLLVVVTSISMLVGLGAALLVNQQFRGRGVARMLIALPWAIPEVVAVITWLWILDASFGVLNWMLLKLGVIGLPISWLNQPLPAFSAVTMVMVWKGFPFISIMILAGLQSIPEEYYQAARVDGANVWKRFIWITLPCLMPVLGVSLVLTVLWVFRDFSIINVLTGGGPVGATETLAIMTYEEAFSFFRMGYASALGVVTLIICALISAFLVKKTSHAVF</sequence>
<feature type="transmembrane region" description="Helical" evidence="7">
    <location>
        <begin position="270"/>
        <end position="291"/>
    </location>
</feature>
<dbReference type="InterPro" id="IPR000515">
    <property type="entry name" value="MetI-like"/>
</dbReference>
<evidence type="ECO:0000256" key="7">
    <source>
        <dbReference type="RuleBase" id="RU363032"/>
    </source>
</evidence>
<dbReference type="EMBL" id="LAJE02000189">
    <property type="protein sequence ID" value="OEO30748.1"/>
    <property type="molecule type" value="Genomic_DNA"/>
</dbReference>
<evidence type="ECO:0000256" key="6">
    <source>
        <dbReference type="ARBA" id="ARBA00023136"/>
    </source>
</evidence>
<dbReference type="SUPFAM" id="SSF161098">
    <property type="entry name" value="MetI-like"/>
    <property type="match status" value="1"/>
</dbReference>
<evidence type="ECO:0000256" key="5">
    <source>
        <dbReference type="ARBA" id="ARBA00022989"/>
    </source>
</evidence>
<proteinExistence type="inferred from homology"/>
<dbReference type="PANTHER" id="PTHR43005:SF2">
    <property type="entry name" value="INTEGRAL MEMBRANE SUGAR TRANSPORT PROTEIN"/>
    <property type="match status" value="1"/>
</dbReference>
<feature type="domain" description="ABC transmembrane type-1" evidence="8">
    <location>
        <begin position="76"/>
        <end position="290"/>
    </location>
</feature>
<comment type="caution">
    <text evidence="9">The sequence shown here is derived from an EMBL/GenBank/DDBJ whole genome shotgun (WGS) entry which is preliminary data.</text>
</comment>
<dbReference type="GO" id="GO:0005886">
    <property type="term" value="C:plasma membrane"/>
    <property type="evidence" value="ECO:0007669"/>
    <property type="project" value="UniProtKB-SubCell"/>
</dbReference>
<accession>A0A1E5XQ85</accession>
<evidence type="ECO:0000256" key="1">
    <source>
        <dbReference type="ARBA" id="ARBA00004651"/>
    </source>
</evidence>
<comment type="similarity">
    <text evidence="7">Belongs to the binding-protein-dependent transport system permease family.</text>
</comment>
<evidence type="ECO:0000256" key="2">
    <source>
        <dbReference type="ARBA" id="ARBA00022448"/>
    </source>
</evidence>
<feature type="transmembrane region" description="Helical" evidence="7">
    <location>
        <begin position="113"/>
        <end position="134"/>
    </location>
</feature>
<keyword evidence="4 7" id="KW-0812">Transmembrane</keyword>
<name>A0A1E5XQ85_9HYPH</name>
<evidence type="ECO:0000313" key="9">
    <source>
        <dbReference type="EMBL" id="OEO30748.1"/>
    </source>
</evidence>
<keyword evidence="5 7" id="KW-1133">Transmembrane helix</keyword>
<keyword evidence="3" id="KW-1003">Cell membrane</keyword>
<evidence type="ECO:0000256" key="3">
    <source>
        <dbReference type="ARBA" id="ARBA00022475"/>
    </source>
</evidence>
<protein>
    <submittedName>
        <fullName evidence="9">ABC transporter permease</fullName>
    </submittedName>
</protein>
<evidence type="ECO:0000256" key="4">
    <source>
        <dbReference type="ARBA" id="ARBA00022692"/>
    </source>
</evidence>
<gene>
    <name evidence="9" type="ORF">VW23_019910</name>
</gene>
<keyword evidence="2 7" id="KW-0813">Transport</keyword>
<dbReference type="PROSITE" id="PS50928">
    <property type="entry name" value="ABC_TM1"/>
    <property type="match status" value="1"/>
</dbReference>
<dbReference type="InterPro" id="IPR035906">
    <property type="entry name" value="MetI-like_sf"/>
</dbReference>
<keyword evidence="10" id="KW-1185">Reference proteome</keyword>
<dbReference type="GO" id="GO:0055085">
    <property type="term" value="P:transmembrane transport"/>
    <property type="evidence" value="ECO:0007669"/>
    <property type="project" value="InterPro"/>
</dbReference>
<keyword evidence="6 7" id="KW-0472">Membrane</keyword>
<dbReference type="Gene3D" id="1.10.3720.10">
    <property type="entry name" value="MetI-like"/>
    <property type="match status" value="1"/>
</dbReference>
<reference evidence="9 10" key="1">
    <citation type="journal article" date="2015" name="Genome Announc.">
        <title>Genome Assemblies of Three Soil-Associated Devosia species: D. insulae, D. limi, and D. soli.</title>
        <authorList>
            <person name="Hassan Y.I."/>
            <person name="Lepp D."/>
            <person name="Zhou T."/>
        </authorList>
    </citation>
    <scope>NUCLEOTIDE SEQUENCE [LARGE SCALE GENOMIC DNA]</scope>
    <source>
        <strain evidence="9 10">DS-56</strain>
    </source>
</reference>
<dbReference type="Proteomes" id="UP000095463">
    <property type="component" value="Unassembled WGS sequence"/>
</dbReference>
<evidence type="ECO:0000259" key="8">
    <source>
        <dbReference type="PROSITE" id="PS50928"/>
    </source>
</evidence>
<feature type="transmembrane region" description="Helical" evidence="7">
    <location>
        <begin position="140"/>
        <end position="159"/>
    </location>
</feature>
<feature type="transmembrane region" description="Helical" evidence="7">
    <location>
        <begin position="211"/>
        <end position="234"/>
    </location>
</feature>